<accession>A0A2T7PBA4</accession>
<protein>
    <submittedName>
        <fullName evidence="2">Uncharacterized protein</fullName>
    </submittedName>
</protein>
<comment type="caution">
    <text evidence="2">The sequence shown here is derived from an EMBL/GenBank/DDBJ whole genome shotgun (WGS) entry which is preliminary data.</text>
</comment>
<evidence type="ECO:0000313" key="2">
    <source>
        <dbReference type="EMBL" id="PVD30688.1"/>
    </source>
</evidence>
<sequence>MSVALAARPVTVSTRPPNHEPTVNTEYTRPPLYQAASDATDPAASRQPPGACYLLHAGRDMSHGASDAEAAARRLRFLERGDPGVSGHVSLAFSAGMAFREAAGEECAALHVLQALSGALRASGLPVSWHHQRALRGYSLLMRLQTLFLWQRDHQNNL</sequence>
<feature type="compositionally biased region" description="Polar residues" evidence="1">
    <location>
        <begin position="11"/>
        <end position="27"/>
    </location>
</feature>
<evidence type="ECO:0000256" key="1">
    <source>
        <dbReference type="SAM" id="MobiDB-lite"/>
    </source>
</evidence>
<gene>
    <name evidence="2" type="ORF">C0Q70_09962</name>
</gene>
<dbReference type="EMBL" id="PZQS01000005">
    <property type="protein sequence ID" value="PVD30688.1"/>
    <property type="molecule type" value="Genomic_DNA"/>
</dbReference>
<evidence type="ECO:0000313" key="3">
    <source>
        <dbReference type="Proteomes" id="UP000245119"/>
    </source>
</evidence>
<dbReference type="AlphaFoldDB" id="A0A2T7PBA4"/>
<keyword evidence="3" id="KW-1185">Reference proteome</keyword>
<dbReference type="Proteomes" id="UP000245119">
    <property type="component" value="Linkage Group LG5"/>
</dbReference>
<feature type="region of interest" description="Disordered" evidence="1">
    <location>
        <begin position="1"/>
        <end position="30"/>
    </location>
</feature>
<reference evidence="2 3" key="1">
    <citation type="submission" date="2018-04" db="EMBL/GenBank/DDBJ databases">
        <title>The genome of golden apple snail Pomacea canaliculata provides insight into stress tolerance and invasive adaptation.</title>
        <authorList>
            <person name="Liu C."/>
            <person name="Liu B."/>
            <person name="Ren Y."/>
            <person name="Zhang Y."/>
            <person name="Wang H."/>
            <person name="Li S."/>
            <person name="Jiang F."/>
            <person name="Yin L."/>
            <person name="Zhang G."/>
            <person name="Qian W."/>
            <person name="Fan W."/>
        </authorList>
    </citation>
    <scope>NUCLEOTIDE SEQUENCE [LARGE SCALE GENOMIC DNA]</scope>
    <source>
        <strain evidence="2">SZHN2017</strain>
        <tissue evidence="2">Muscle</tissue>
    </source>
</reference>
<proteinExistence type="predicted"/>
<name>A0A2T7PBA4_POMCA</name>
<organism evidence="2 3">
    <name type="scientific">Pomacea canaliculata</name>
    <name type="common">Golden apple snail</name>
    <dbReference type="NCBI Taxonomy" id="400727"/>
    <lineage>
        <taxon>Eukaryota</taxon>
        <taxon>Metazoa</taxon>
        <taxon>Spiralia</taxon>
        <taxon>Lophotrochozoa</taxon>
        <taxon>Mollusca</taxon>
        <taxon>Gastropoda</taxon>
        <taxon>Caenogastropoda</taxon>
        <taxon>Architaenioglossa</taxon>
        <taxon>Ampullarioidea</taxon>
        <taxon>Ampullariidae</taxon>
        <taxon>Pomacea</taxon>
    </lineage>
</organism>